<reference evidence="2 3" key="1">
    <citation type="submission" date="2011-10" db="EMBL/GenBank/DDBJ databases">
        <authorList>
            <person name="Genoscope - CEA"/>
        </authorList>
    </citation>
    <scope>NUCLEOTIDE SEQUENCE [LARGE SCALE GENOMIC DNA]</scope>
    <source>
        <strain evidence="2 3">RCC 1105</strain>
    </source>
</reference>
<gene>
    <name evidence="2" type="ORF">Bathy09g01870</name>
</gene>
<feature type="region of interest" description="Disordered" evidence="1">
    <location>
        <begin position="177"/>
        <end position="208"/>
    </location>
</feature>
<evidence type="ECO:0000313" key="2">
    <source>
        <dbReference type="EMBL" id="CCO66632.1"/>
    </source>
</evidence>
<dbReference type="AlphaFoldDB" id="K8F3I7"/>
<dbReference type="RefSeq" id="XP_007511072.1">
    <property type="nucleotide sequence ID" value="XM_007511010.1"/>
</dbReference>
<proteinExistence type="predicted"/>
<feature type="region of interest" description="Disordered" evidence="1">
    <location>
        <begin position="103"/>
        <end position="149"/>
    </location>
</feature>
<dbReference type="OrthoDB" id="441210at2759"/>
<accession>K8F3I7</accession>
<evidence type="ECO:0000256" key="1">
    <source>
        <dbReference type="SAM" id="MobiDB-lite"/>
    </source>
</evidence>
<evidence type="ECO:0000313" key="3">
    <source>
        <dbReference type="Proteomes" id="UP000198341"/>
    </source>
</evidence>
<feature type="compositionally biased region" description="Low complexity" evidence="1">
    <location>
        <begin position="182"/>
        <end position="195"/>
    </location>
</feature>
<name>K8F3I7_9CHLO</name>
<protein>
    <submittedName>
        <fullName evidence="2">Uncharacterized protein</fullName>
    </submittedName>
</protein>
<dbReference type="KEGG" id="bpg:Bathy09g01870"/>
<sequence length="239" mass="26743">MAYAAIQERGQREFEKKYAKARTKLEDVHAAYSKERARRQEMMKALNASKTKQKEIYRKYEQVCGQKRRLEQMYSELRRSHGVGGANAIHKRSFSNEELRGADGGPHLLDEDPFGDTPMRDSGGRRGSMGNPVRRSLRTHSPVPMRSLDSLNDSHGEVTTKAMEAPAPPVMNTNKIPSFGQNNNNNNINNNNNNNNDRRRSSFGINATNKGGGFAPGLAFGSKPQYNKVAANPFASKRF</sequence>
<dbReference type="GeneID" id="19013694"/>
<organism evidence="2 3">
    <name type="scientific">Bathycoccus prasinos</name>
    <dbReference type="NCBI Taxonomy" id="41875"/>
    <lineage>
        <taxon>Eukaryota</taxon>
        <taxon>Viridiplantae</taxon>
        <taxon>Chlorophyta</taxon>
        <taxon>Mamiellophyceae</taxon>
        <taxon>Mamiellales</taxon>
        <taxon>Bathycoccaceae</taxon>
        <taxon>Bathycoccus</taxon>
    </lineage>
</organism>
<dbReference type="EMBL" id="FO082270">
    <property type="protein sequence ID" value="CCO66632.1"/>
    <property type="molecule type" value="Genomic_DNA"/>
</dbReference>
<dbReference type="Proteomes" id="UP000198341">
    <property type="component" value="Chromosome 9"/>
</dbReference>
<keyword evidence="3" id="KW-1185">Reference proteome</keyword>